<sequence length="98" mass="11561">MRIETFNTHFLLFILSISEAQPISLSMTQNDNTYTSIFNNYDMLLIFFAIIFITVERKRSPDYARGIKVSNRPFSWQWGLSSNNAMEDTNIIKNYTHR</sequence>
<keyword evidence="1" id="KW-0812">Transmembrane</keyword>
<comment type="caution">
    <text evidence="3">The sequence shown here is derived from an EMBL/GenBank/DDBJ whole genome shotgun (WGS) entry which is preliminary data.</text>
</comment>
<feature type="transmembrane region" description="Helical" evidence="1">
    <location>
        <begin position="36"/>
        <end position="55"/>
    </location>
</feature>
<protein>
    <submittedName>
        <fullName evidence="3">Uncharacterized protein</fullName>
    </submittedName>
</protein>
<keyword evidence="1" id="KW-1133">Transmembrane helix</keyword>
<evidence type="ECO:0000256" key="1">
    <source>
        <dbReference type="SAM" id="Phobius"/>
    </source>
</evidence>
<evidence type="ECO:0000313" key="3">
    <source>
        <dbReference type="EMBL" id="VVB11918.1"/>
    </source>
</evidence>
<keyword evidence="4" id="KW-1185">Reference proteome</keyword>
<accession>A0A565CDZ9</accession>
<proteinExistence type="predicted"/>
<feature type="chain" id="PRO_5022159239" evidence="2">
    <location>
        <begin position="21"/>
        <end position="98"/>
    </location>
</feature>
<reference evidence="3" key="1">
    <citation type="submission" date="2019-07" db="EMBL/GenBank/DDBJ databases">
        <authorList>
            <person name="Dittberner H."/>
        </authorList>
    </citation>
    <scope>NUCLEOTIDE SEQUENCE [LARGE SCALE GENOMIC DNA]</scope>
</reference>
<dbReference type="AlphaFoldDB" id="A0A565CDZ9"/>
<keyword evidence="2" id="KW-0732">Signal</keyword>
<evidence type="ECO:0000256" key="2">
    <source>
        <dbReference type="SAM" id="SignalP"/>
    </source>
</evidence>
<organism evidence="3 4">
    <name type="scientific">Arabis nemorensis</name>
    <dbReference type="NCBI Taxonomy" id="586526"/>
    <lineage>
        <taxon>Eukaryota</taxon>
        <taxon>Viridiplantae</taxon>
        <taxon>Streptophyta</taxon>
        <taxon>Embryophyta</taxon>
        <taxon>Tracheophyta</taxon>
        <taxon>Spermatophyta</taxon>
        <taxon>Magnoliopsida</taxon>
        <taxon>eudicotyledons</taxon>
        <taxon>Gunneridae</taxon>
        <taxon>Pentapetalae</taxon>
        <taxon>rosids</taxon>
        <taxon>malvids</taxon>
        <taxon>Brassicales</taxon>
        <taxon>Brassicaceae</taxon>
        <taxon>Arabideae</taxon>
        <taxon>Arabis</taxon>
    </lineage>
</organism>
<evidence type="ECO:0000313" key="4">
    <source>
        <dbReference type="Proteomes" id="UP000489600"/>
    </source>
</evidence>
<feature type="signal peptide" evidence="2">
    <location>
        <begin position="1"/>
        <end position="20"/>
    </location>
</feature>
<dbReference type="EMBL" id="CABITT030000007">
    <property type="protein sequence ID" value="VVB11918.1"/>
    <property type="molecule type" value="Genomic_DNA"/>
</dbReference>
<dbReference type="Proteomes" id="UP000489600">
    <property type="component" value="Unassembled WGS sequence"/>
</dbReference>
<name>A0A565CDZ9_9BRAS</name>
<gene>
    <name evidence="3" type="ORF">ANE_LOCUS22362</name>
</gene>
<keyword evidence="1" id="KW-0472">Membrane</keyword>